<dbReference type="Gene3D" id="3.30.1330.60">
    <property type="entry name" value="OmpA-like domain"/>
    <property type="match status" value="1"/>
</dbReference>
<dbReference type="InterPro" id="IPR036737">
    <property type="entry name" value="OmpA-like_sf"/>
</dbReference>
<feature type="signal peptide" evidence="3">
    <location>
        <begin position="1"/>
        <end position="19"/>
    </location>
</feature>
<proteinExistence type="predicted"/>
<dbReference type="PROSITE" id="PS51123">
    <property type="entry name" value="OMPA_2"/>
    <property type="match status" value="1"/>
</dbReference>
<dbReference type="InterPro" id="IPR006665">
    <property type="entry name" value="OmpA-like"/>
</dbReference>
<evidence type="ECO:0000256" key="3">
    <source>
        <dbReference type="SAM" id="SignalP"/>
    </source>
</evidence>
<feature type="domain" description="OmpA-like" evidence="4">
    <location>
        <begin position="288"/>
        <end position="384"/>
    </location>
</feature>
<dbReference type="SUPFAM" id="SSF103088">
    <property type="entry name" value="OmpA-like"/>
    <property type="match status" value="1"/>
</dbReference>
<dbReference type="GO" id="GO:0016020">
    <property type="term" value="C:membrane"/>
    <property type="evidence" value="ECO:0007669"/>
    <property type="project" value="UniProtKB-UniRule"/>
</dbReference>
<organism evidence="5 6">
    <name type="scientific">Prevotella melaninogenica</name>
    <dbReference type="NCBI Taxonomy" id="28132"/>
    <lineage>
        <taxon>Bacteria</taxon>
        <taxon>Pseudomonadati</taxon>
        <taxon>Bacteroidota</taxon>
        <taxon>Bacteroidia</taxon>
        <taxon>Bacteroidales</taxon>
        <taxon>Prevotellaceae</taxon>
        <taxon>Prevotella</taxon>
    </lineage>
</organism>
<evidence type="ECO:0000256" key="2">
    <source>
        <dbReference type="SAM" id="Coils"/>
    </source>
</evidence>
<keyword evidence="3" id="KW-0732">Signal</keyword>
<feature type="coiled-coil region" evidence="2">
    <location>
        <begin position="246"/>
        <end position="273"/>
    </location>
</feature>
<keyword evidence="2" id="KW-0175">Coiled coil</keyword>
<dbReference type="CDD" id="cd07185">
    <property type="entry name" value="OmpA_C-like"/>
    <property type="match status" value="1"/>
</dbReference>
<dbReference type="RefSeq" id="WP_120174187.1">
    <property type="nucleotide sequence ID" value="NZ_AP018049.1"/>
</dbReference>
<dbReference type="AlphaFoldDB" id="A0A250KH81"/>
<accession>A0A250KH81</accession>
<sequence length="384" mass="41460">MKKLVLMLAAASMAASVSAQTVAESKTFDNIYVGINGGVATKTTGHKWLSDLDPNAGIRIGRYFTPVFGLAIEGNAYFSNKPWGSTGTVVRATNASLLGTVNLSNWFGGYKGEPRTFEVSALYGLGWMHVFSNNQLFKAATSENRNRMTSKAALDFAFNFGSAKQFQFYVEPSINFAFLGQTNSHNVSASPAGPVFTEVHADYGYKATGQAGQPAYNINNSFVQLNAGLVYKFANSNGTHNFTIVTPRDQAEIDALNAQINELRNRKPQVVTKETVKEIVKEVPTVKVKEFTVSDLVFVTFAQGKSTLTNDAKKALNNVKQGVHVQVVGTASPEGSKELNDRLSQARADVVANYLKGRGVIVDEATGKGVQGTTSNRLAVVYVK</sequence>
<keyword evidence="1" id="KW-0472">Membrane</keyword>
<dbReference type="OrthoDB" id="1047776at2"/>
<feature type="chain" id="PRO_5012693453" description="OmpA-like domain-containing protein" evidence="3">
    <location>
        <begin position="20"/>
        <end position="384"/>
    </location>
</feature>
<reference evidence="5 6" key="1">
    <citation type="submission" date="2017-05" db="EMBL/GenBank/DDBJ databases">
        <title>whole genome sequence of Prevotella melaninogenica GAI 07411.</title>
        <authorList>
            <person name="Kondo Y."/>
            <person name="Hoshino T."/>
        </authorList>
    </citation>
    <scope>NUCLEOTIDE SEQUENCE [LARGE SCALE GENOMIC DNA]</scope>
    <source>
        <strain evidence="5 6">GAI 07411</strain>
    </source>
</reference>
<gene>
    <name evidence="5" type="ORF">PMEL1_00949</name>
</gene>
<evidence type="ECO:0000259" key="4">
    <source>
        <dbReference type="PROSITE" id="PS51123"/>
    </source>
</evidence>
<dbReference type="EMBL" id="AP018049">
    <property type="protein sequence ID" value="BBA29028.1"/>
    <property type="molecule type" value="Genomic_DNA"/>
</dbReference>
<dbReference type="Proteomes" id="UP000267517">
    <property type="component" value="Chromosome I"/>
</dbReference>
<evidence type="ECO:0000313" key="6">
    <source>
        <dbReference type="Proteomes" id="UP000267517"/>
    </source>
</evidence>
<name>A0A250KH81_9BACT</name>
<dbReference type="Pfam" id="PF00691">
    <property type="entry name" value="OmpA"/>
    <property type="match status" value="1"/>
</dbReference>
<protein>
    <recommendedName>
        <fullName evidence="4">OmpA-like domain-containing protein</fullName>
    </recommendedName>
</protein>
<evidence type="ECO:0000313" key="5">
    <source>
        <dbReference type="EMBL" id="BBA29028.1"/>
    </source>
</evidence>
<evidence type="ECO:0000256" key="1">
    <source>
        <dbReference type="PROSITE-ProRule" id="PRU00473"/>
    </source>
</evidence>